<feature type="region of interest" description="Disordered" evidence="1">
    <location>
        <begin position="175"/>
        <end position="302"/>
    </location>
</feature>
<feature type="transmembrane region" description="Helical" evidence="2">
    <location>
        <begin position="12"/>
        <end position="36"/>
    </location>
</feature>
<feature type="transmembrane region" description="Helical" evidence="2">
    <location>
        <begin position="42"/>
        <end position="61"/>
    </location>
</feature>
<keyword evidence="2" id="KW-0472">Membrane</keyword>
<evidence type="ECO:0000256" key="2">
    <source>
        <dbReference type="SAM" id="Phobius"/>
    </source>
</evidence>
<feature type="compositionally biased region" description="Polar residues" evidence="1">
    <location>
        <begin position="175"/>
        <end position="186"/>
    </location>
</feature>
<feature type="transmembrane region" description="Helical" evidence="2">
    <location>
        <begin position="120"/>
        <end position="143"/>
    </location>
</feature>
<comment type="caution">
    <text evidence="3">The sequence shown here is derived from an EMBL/GenBank/DDBJ whole genome shotgun (WGS) entry which is preliminary data.</text>
</comment>
<feature type="compositionally biased region" description="Polar residues" evidence="1">
    <location>
        <begin position="207"/>
        <end position="219"/>
    </location>
</feature>
<proteinExistence type="predicted"/>
<keyword evidence="4" id="KW-1185">Reference proteome</keyword>
<dbReference type="OrthoDB" id="10458606at2759"/>
<dbReference type="Proteomes" id="UP000736335">
    <property type="component" value="Unassembled WGS sequence"/>
</dbReference>
<sequence>MSGHVYRIFRVVALCALFCLHSALIGIIAVGMLAFAAGDYEALQFSMDTSVLFTIFCLSVFKYIRRNEAPNRILNLLAFSILSVLSLVGAIGLTARGASRNGKGLCEDFADPHPERCTNAAVAMTFTWIAVLFAVGGLAVSWLDRSSRTGLNSPHGGKRPVKELDLPRKYPQWSFRSSSSYVSGPTDSYVPRPRDPYDTPRRKRSTRSQPHQTNPQRVPSNAAPIPPLPPLPSFHPLGLDADSEAVPRIGRRQGTRRSNRRGERKDLPDLPPPTRRPPKDPQVRESQKLKHLSPTDLFAQMG</sequence>
<gene>
    <name evidence="3" type="ORF">BJ322DRAFT_505171</name>
</gene>
<dbReference type="EMBL" id="WIUZ02000024">
    <property type="protein sequence ID" value="KAF9778227.1"/>
    <property type="molecule type" value="Genomic_DNA"/>
</dbReference>
<keyword evidence="2" id="KW-0812">Transmembrane</keyword>
<evidence type="ECO:0000313" key="3">
    <source>
        <dbReference type="EMBL" id="KAF9778227.1"/>
    </source>
</evidence>
<name>A0A9P6H3P3_9AGAM</name>
<keyword evidence="2" id="KW-1133">Transmembrane helix</keyword>
<accession>A0A9P6H3P3</accession>
<evidence type="ECO:0000256" key="1">
    <source>
        <dbReference type="SAM" id="MobiDB-lite"/>
    </source>
</evidence>
<reference evidence="3" key="2">
    <citation type="submission" date="2020-11" db="EMBL/GenBank/DDBJ databases">
        <authorList>
            <consortium name="DOE Joint Genome Institute"/>
            <person name="Kuo A."/>
            <person name="Miyauchi S."/>
            <person name="Kiss E."/>
            <person name="Drula E."/>
            <person name="Kohler A."/>
            <person name="Sanchez-Garcia M."/>
            <person name="Andreopoulos B."/>
            <person name="Barry K.W."/>
            <person name="Bonito G."/>
            <person name="Buee M."/>
            <person name="Carver A."/>
            <person name="Chen C."/>
            <person name="Cichocki N."/>
            <person name="Clum A."/>
            <person name="Culley D."/>
            <person name="Crous P.W."/>
            <person name="Fauchery L."/>
            <person name="Girlanda M."/>
            <person name="Hayes R."/>
            <person name="Keri Z."/>
            <person name="Labutti K."/>
            <person name="Lipzen A."/>
            <person name="Lombard V."/>
            <person name="Magnuson J."/>
            <person name="Maillard F."/>
            <person name="Morin E."/>
            <person name="Murat C."/>
            <person name="Nolan M."/>
            <person name="Ohm R."/>
            <person name="Pangilinan J."/>
            <person name="Pereira M."/>
            <person name="Perotto S."/>
            <person name="Peter M."/>
            <person name="Riley R."/>
            <person name="Sitrit Y."/>
            <person name="Stielow B."/>
            <person name="Szollosi G."/>
            <person name="Zifcakova L."/>
            <person name="Stursova M."/>
            <person name="Spatafora J.W."/>
            <person name="Tedersoo L."/>
            <person name="Vaario L.-M."/>
            <person name="Yamada A."/>
            <person name="Yan M."/>
            <person name="Wang P."/>
            <person name="Xu J."/>
            <person name="Bruns T."/>
            <person name="Baldrian P."/>
            <person name="Vilgalys R."/>
            <person name="Henrissat B."/>
            <person name="Grigoriev I.V."/>
            <person name="Hibbett D."/>
            <person name="Nagy L.G."/>
            <person name="Martin F.M."/>
        </authorList>
    </citation>
    <scope>NUCLEOTIDE SEQUENCE</scope>
    <source>
        <strain evidence="3">UH-Tt-Lm1</strain>
    </source>
</reference>
<organism evidence="3 4">
    <name type="scientific">Thelephora terrestris</name>
    <dbReference type="NCBI Taxonomy" id="56493"/>
    <lineage>
        <taxon>Eukaryota</taxon>
        <taxon>Fungi</taxon>
        <taxon>Dikarya</taxon>
        <taxon>Basidiomycota</taxon>
        <taxon>Agaricomycotina</taxon>
        <taxon>Agaricomycetes</taxon>
        <taxon>Thelephorales</taxon>
        <taxon>Thelephoraceae</taxon>
        <taxon>Thelephora</taxon>
    </lineage>
</organism>
<protein>
    <recommendedName>
        <fullName evidence="5">MARVEL domain-containing protein</fullName>
    </recommendedName>
</protein>
<feature type="compositionally biased region" description="Basic residues" evidence="1">
    <location>
        <begin position="249"/>
        <end position="259"/>
    </location>
</feature>
<feature type="compositionally biased region" description="Basic and acidic residues" evidence="1">
    <location>
        <begin position="277"/>
        <end position="288"/>
    </location>
</feature>
<reference evidence="3" key="1">
    <citation type="journal article" date="2020" name="Nat. Commun.">
        <title>Large-scale genome sequencing of mycorrhizal fungi provides insights into the early evolution of symbiotic traits.</title>
        <authorList>
            <person name="Miyauchi S."/>
            <person name="Kiss E."/>
            <person name="Kuo A."/>
            <person name="Drula E."/>
            <person name="Kohler A."/>
            <person name="Sanchez-Garcia M."/>
            <person name="Morin E."/>
            <person name="Andreopoulos B."/>
            <person name="Barry K.W."/>
            <person name="Bonito G."/>
            <person name="Buee M."/>
            <person name="Carver A."/>
            <person name="Chen C."/>
            <person name="Cichocki N."/>
            <person name="Clum A."/>
            <person name="Culley D."/>
            <person name="Crous P.W."/>
            <person name="Fauchery L."/>
            <person name="Girlanda M."/>
            <person name="Hayes R.D."/>
            <person name="Keri Z."/>
            <person name="LaButti K."/>
            <person name="Lipzen A."/>
            <person name="Lombard V."/>
            <person name="Magnuson J."/>
            <person name="Maillard F."/>
            <person name="Murat C."/>
            <person name="Nolan M."/>
            <person name="Ohm R.A."/>
            <person name="Pangilinan J."/>
            <person name="Pereira M.F."/>
            <person name="Perotto S."/>
            <person name="Peter M."/>
            <person name="Pfister S."/>
            <person name="Riley R."/>
            <person name="Sitrit Y."/>
            <person name="Stielow J.B."/>
            <person name="Szollosi G."/>
            <person name="Zifcakova L."/>
            <person name="Stursova M."/>
            <person name="Spatafora J.W."/>
            <person name="Tedersoo L."/>
            <person name="Vaario L.M."/>
            <person name="Yamada A."/>
            <person name="Yan M."/>
            <person name="Wang P."/>
            <person name="Xu J."/>
            <person name="Bruns T."/>
            <person name="Baldrian P."/>
            <person name="Vilgalys R."/>
            <person name="Dunand C."/>
            <person name="Henrissat B."/>
            <person name="Grigoriev I.V."/>
            <person name="Hibbett D."/>
            <person name="Nagy L.G."/>
            <person name="Martin F.M."/>
        </authorList>
    </citation>
    <scope>NUCLEOTIDE SEQUENCE</scope>
    <source>
        <strain evidence="3">UH-Tt-Lm1</strain>
    </source>
</reference>
<dbReference type="AlphaFoldDB" id="A0A9P6H3P3"/>
<evidence type="ECO:0000313" key="4">
    <source>
        <dbReference type="Proteomes" id="UP000736335"/>
    </source>
</evidence>
<evidence type="ECO:0008006" key="5">
    <source>
        <dbReference type="Google" id="ProtNLM"/>
    </source>
</evidence>
<feature type="compositionally biased region" description="Pro residues" evidence="1">
    <location>
        <begin position="224"/>
        <end position="233"/>
    </location>
</feature>
<feature type="transmembrane region" description="Helical" evidence="2">
    <location>
        <begin position="73"/>
        <end position="95"/>
    </location>
</feature>